<feature type="transmembrane region" description="Helical" evidence="1">
    <location>
        <begin position="35"/>
        <end position="53"/>
    </location>
</feature>
<protein>
    <submittedName>
        <fullName evidence="2">Uncharacterized protein</fullName>
    </submittedName>
</protein>
<name>A0ABW3CYV0_9FLAO</name>
<keyword evidence="1" id="KW-0812">Transmembrane</keyword>
<keyword evidence="1" id="KW-1133">Transmembrane helix</keyword>
<accession>A0ABW3CYV0</accession>
<organism evidence="2 3">
    <name type="scientific">Sungkyunkwania multivorans</name>
    <dbReference type="NCBI Taxonomy" id="1173618"/>
    <lineage>
        <taxon>Bacteria</taxon>
        <taxon>Pseudomonadati</taxon>
        <taxon>Bacteroidota</taxon>
        <taxon>Flavobacteriia</taxon>
        <taxon>Flavobacteriales</taxon>
        <taxon>Flavobacteriaceae</taxon>
        <taxon>Sungkyunkwania</taxon>
    </lineage>
</organism>
<dbReference type="EMBL" id="JBHTJH010000017">
    <property type="protein sequence ID" value="MFD0862993.1"/>
    <property type="molecule type" value="Genomic_DNA"/>
</dbReference>
<evidence type="ECO:0000256" key="1">
    <source>
        <dbReference type="SAM" id="Phobius"/>
    </source>
</evidence>
<evidence type="ECO:0000313" key="3">
    <source>
        <dbReference type="Proteomes" id="UP001596978"/>
    </source>
</evidence>
<dbReference type="RefSeq" id="WP_386408641.1">
    <property type="nucleotide sequence ID" value="NZ_JBHTJH010000017.1"/>
</dbReference>
<gene>
    <name evidence="2" type="ORF">ACFQ1M_12330</name>
</gene>
<reference evidence="3" key="1">
    <citation type="journal article" date="2019" name="Int. J. Syst. Evol. Microbiol.">
        <title>The Global Catalogue of Microorganisms (GCM) 10K type strain sequencing project: providing services to taxonomists for standard genome sequencing and annotation.</title>
        <authorList>
            <consortium name="The Broad Institute Genomics Platform"/>
            <consortium name="The Broad Institute Genome Sequencing Center for Infectious Disease"/>
            <person name="Wu L."/>
            <person name="Ma J."/>
        </authorList>
    </citation>
    <scope>NUCLEOTIDE SEQUENCE [LARGE SCALE GENOMIC DNA]</scope>
    <source>
        <strain evidence="3">CCUG 62952</strain>
    </source>
</reference>
<comment type="caution">
    <text evidence="2">The sequence shown here is derived from an EMBL/GenBank/DDBJ whole genome shotgun (WGS) entry which is preliminary data.</text>
</comment>
<keyword evidence="3" id="KW-1185">Reference proteome</keyword>
<keyword evidence="1" id="KW-0472">Membrane</keyword>
<sequence>MKYLIRILFVLFLLGVAVGFYIKSQPESFADGQKIIGVSVLFFSFILMPLFIYHRWKDKNLKDYMLTQENLDKMRNKGPEKSDNQ</sequence>
<evidence type="ECO:0000313" key="2">
    <source>
        <dbReference type="EMBL" id="MFD0862993.1"/>
    </source>
</evidence>
<proteinExistence type="predicted"/>
<dbReference type="Proteomes" id="UP001596978">
    <property type="component" value="Unassembled WGS sequence"/>
</dbReference>